<keyword evidence="1" id="KW-0812">Transmembrane</keyword>
<evidence type="ECO:0000313" key="2">
    <source>
        <dbReference type="EMBL" id="RUS56993.1"/>
    </source>
</evidence>
<reference evidence="2 3" key="1">
    <citation type="submission" date="2014-11" db="EMBL/GenBank/DDBJ databases">
        <title>Genome sequence and analysis of novel Kurthia sp.</title>
        <authorList>
            <person name="Lawson J.N."/>
            <person name="Gonzalez J.E."/>
            <person name="Rinauldi L."/>
            <person name="Xuan Z."/>
            <person name="Firman A."/>
            <person name="Shaddox L."/>
            <person name="Trudeau A."/>
            <person name="Shah S."/>
            <person name="Reiman D."/>
        </authorList>
    </citation>
    <scope>NUCLEOTIDE SEQUENCE [LARGE SCALE GENOMIC DNA]</scope>
    <source>
        <strain evidence="2 3">3B1D</strain>
    </source>
</reference>
<keyword evidence="3" id="KW-1185">Reference proteome</keyword>
<gene>
    <name evidence="2" type="ORF">QI30_07950</name>
</gene>
<feature type="transmembrane region" description="Helical" evidence="1">
    <location>
        <begin position="61"/>
        <end position="84"/>
    </location>
</feature>
<feature type="transmembrane region" description="Helical" evidence="1">
    <location>
        <begin position="36"/>
        <end position="54"/>
    </location>
</feature>
<accession>A0A433RUP3</accession>
<keyword evidence="1" id="KW-0472">Membrane</keyword>
<feature type="transmembrane region" description="Helical" evidence="1">
    <location>
        <begin position="7"/>
        <end position="30"/>
    </location>
</feature>
<evidence type="ECO:0000256" key="1">
    <source>
        <dbReference type="SAM" id="Phobius"/>
    </source>
</evidence>
<dbReference type="AlphaFoldDB" id="A0A433RUP3"/>
<name>A0A433RUP3_9BACL</name>
<dbReference type="EMBL" id="JTFC01000029">
    <property type="protein sequence ID" value="RUS56993.1"/>
    <property type="molecule type" value="Genomic_DNA"/>
</dbReference>
<organism evidence="2 3">
    <name type="scientific">Candidatus Kurthia intestinigallinarum</name>
    <dbReference type="NCBI Taxonomy" id="1562256"/>
    <lineage>
        <taxon>Bacteria</taxon>
        <taxon>Bacillati</taxon>
        <taxon>Bacillota</taxon>
        <taxon>Bacilli</taxon>
        <taxon>Bacillales</taxon>
        <taxon>Caryophanaceae</taxon>
        <taxon>Kurthia</taxon>
    </lineage>
</organism>
<sequence length="90" mass="9661">MTKSTGFFTLGLLAAGASLFTLFLLNIALFTHTPFIGMWYVPLVSLVLACIALTQKASRKYGLYALLLTSCTVLIAAVILWGLVSINGAY</sequence>
<dbReference type="Proteomes" id="UP000288623">
    <property type="component" value="Unassembled WGS sequence"/>
</dbReference>
<dbReference type="OrthoDB" id="9963510at2"/>
<comment type="caution">
    <text evidence="2">The sequence shown here is derived from an EMBL/GenBank/DDBJ whole genome shotgun (WGS) entry which is preliminary data.</text>
</comment>
<protein>
    <submittedName>
        <fullName evidence="2">Uncharacterized protein</fullName>
    </submittedName>
</protein>
<proteinExistence type="predicted"/>
<evidence type="ECO:0000313" key="3">
    <source>
        <dbReference type="Proteomes" id="UP000288623"/>
    </source>
</evidence>
<keyword evidence="1" id="KW-1133">Transmembrane helix</keyword>
<dbReference type="RefSeq" id="WP_126990410.1">
    <property type="nucleotide sequence ID" value="NZ_JTFC01000029.1"/>
</dbReference>